<dbReference type="InterPro" id="IPR035642">
    <property type="entry name" value="MraZ_N"/>
</dbReference>
<dbReference type="GO" id="GO:2000143">
    <property type="term" value="P:negative regulation of DNA-templated transcription initiation"/>
    <property type="evidence" value="ECO:0007669"/>
    <property type="project" value="TreeGrafter"/>
</dbReference>
<dbReference type="EMBL" id="FO082060">
    <property type="protein sequence ID" value="CCE25268.1"/>
    <property type="molecule type" value="Genomic_DNA"/>
</dbReference>
<dbReference type="GO" id="GO:0005737">
    <property type="term" value="C:cytoplasm"/>
    <property type="evidence" value="ECO:0007669"/>
    <property type="project" value="UniProtKB-UniRule"/>
</dbReference>
<dbReference type="Pfam" id="PF02381">
    <property type="entry name" value="MraZ"/>
    <property type="match status" value="2"/>
</dbReference>
<evidence type="ECO:0000256" key="1">
    <source>
        <dbReference type="ARBA" id="ARBA00013860"/>
    </source>
</evidence>
<keyword evidence="10" id="KW-1185">Reference proteome</keyword>
<dbReference type="STRING" id="1091494.MEALZ_3610"/>
<evidence type="ECO:0000256" key="6">
    <source>
        <dbReference type="ARBA" id="ARBA00023163"/>
    </source>
</evidence>
<keyword evidence="2 7" id="KW-0963">Cytoplasm</keyword>
<dbReference type="Proteomes" id="UP000008315">
    <property type="component" value="Chromosome"/>
</dbReference>
<organism evidence="9 10">
    <name type="scientific">Methylotuvimicrobium alcaliphilum (strain DSM 19304 / NCIMB 14124 / VKM B-2133 / 20Z)</name>
    <name type="common">Methylomicrobium alcaliphilum</name>
    <dbReference type="NCBI Taxonomy" id="1091494"/>
    <lineage>
        <taxon>Bacteria</taxon>
        <taxon>Pseudomonadati</taxon>
        <taxon>Pseudomonadota</taxon>
        <taxon>Gammaproteobacteria</taxon>
        <taxon>Methylococcales</taxon>
        <taxon>Methylococcaceae</taxon>
        <taxon>Methylotuvimicrobium</taxon>
    </lineage>
</organism>
<accession>G4SWP2</accession>
<keyword evidence="4 7" id="KW-0805">Transcription regulation</keyword>
<protein>
    <recommendedName>
        <fullName evidence="1 7">Transcriptional regulator MraZ</fullName>
    </recommendedName>
</protein>
<dbReference type="NCBIfam" id="TIGR00242">
    <property type="entry name" value="division/cell wall cluster transcriptional repressor MraZ"/>
    <property type="match status" value="1"/>
</dbReference>
<dbReference type="PROSITE" id="PS51740">
    <property type="entry name" value="SPOVT_ABRB"/>
    <property type="match status" value="2"/>
</dbReference>
<evidence type="ECO:0000256" key="2">
    <source>
        <dbReference type="ARBA" id="ARBA00022490"/>
    </source>
</evidence>
<dbReference type="InterPro" id="IPR007159">
    <property type="entry name" value="SpoVT-AbrB_dom"/>
</dbReference>
<evidence type="ECO:0000313" key="9">
    <source>
        <dbReference type="EMBL" id="CCE25268.1"/>
    </source>
</evidence>
<evidence type="ECO:0000259" key="8">
    <source>
        <dbReference type="PROSITE" id="PS51740"/>
    </source>
</evidence>
<dbReference type="HAMAP" id="MF_01008">
    <property type="entry name" value="MraZ"/>
    <property type="match status" value="1"/>
</dbReference>
<feature type="domain" description="SpoVT-AbrB" evidence="8">
    <location>
        <begin position="25"/>
        <end position="78"/>
    </location>
</feature>
<reference evidence="10" key="1">
    <citation type="journal article" date="2012" name="J. Bacteriol.">
        <title>Genome sequence of the haloalkaliphilic methanotrophic bacterium Methylomicrobium alcaliphilum 20Z.</title>
        <authorList>
            <person name="Vuilleumier S."/>
            <person name="Khmelenina V.N."/>
            <person name="Bringel F."/>
            <person name="Reshetnikov A.S."/>
            <person name="Lajus A."/>
            <person name="Mangenot S."/>
            <person name="Rouy Z."/>
            <person name="Op den Camp H.J."/>
            <person name="Jetten M.S."/>
            <person name="Dispirito A.A."/>
            <person name="Dunfield P."/>
            <person name="Klotz M.G."/>
            <person name="Semrau J.D."/>
            <person name="Stein L.Y."/>
            <person name="Barbe V."/>
            <person name="Medigue C."/>
            <person name="Trotsenko Y.A."/>
            <person name="Kalyuzhnaya M.G."/>
        </authorList>
    </citation>
    <scope>NUCLEOTIDE SEQUENCE [LARGE SCALE GENOMIC DNA]</scope>
    <source>
        <strain evidence="10">DSM 19304 / NCIMB 14124 / VKM B-2133 / 20Z</strain>
    </source>
</reference>
<keyword evidence="3" id="KW-0677">Repeat</keyword>
<dbReference type="InterPro" id="IPR035644">
    <property type="entry name" value="MraZ_C"/>
</dbReference>
<dbReference type="InterPro" id="IPR020603">
    <property type="entry name" value="MraZ_dom"/>
</dbReference>
<dbReference type="InterPro" id="IPR038619">
    <property type="entry name" value="MraZ_sf"/>
</dbReference>
<proteinExistence type="inferred from homology"/>
<comment type="subunit">
    <text evidence="7">Forms oligomers.</text>
</comment>
<evidence type="ECO:0000256" key="3">
    <source>
        <dbReference type="ARBA" id="ARBA00022737"/>
    </source>
</evidence>
<dbReference type="CDD" id="cd16321">
    <property type="entry name" value="MraZ_C"/>
    <property type="match status" value="1"/>
</dbReference>
<dbReference type="PANTHER" id="PTHR34701:SF1">
    <property type="entry name" value="TRANSCRIPTIONAL REGULATOR MRAZ"/>
    <property type="match status" value="1"/>
</dbReference>
<dbReference type="HOGENOM" id="CLU_107907_0_0_6"/>
<dbReference type="GO" id="GO:0003700">
    <property type="term" value="F:DNA-binding transcription factor activity"/>
    <property type="evidence" value="ECO:0007669"/>
    <property type="project" value="UniProtKB-UniRule"/>
</dbReference>
<keyword evidence="6 7" id="KW-0804">Transcription</keyword>
<evidence type="ECO:0000256" key="5">
    <source>
        <dbReference type="ARBA" id="ARBA00023125"/>
    </source>
</evidence>
<dbReference type="GO" id="GO:0009295">
    <property type="term" value="C:nucleoid"/>
    <property type="evidence" value="ECO:0007669"/>
    <property type="project" value="UniProtKB-SubCell"/>
</dbReference>
<comment type="similarity">
    <text evidence="7">Belongs to the MraZ family.</text>
</comment>
<gene>
    <name evidence="7 9" type="primary">mraZ</name>
    <name evidence="9" type="ordered locus">MEALZ_3610</name>
</gene>
<dbReference type="GO" id="GO:0000976">
    <property type="term" value="F:transcription cis-regulatory region binding"/>
    <property type="evidence" value="ECO:0007669"/>
    <property type="project" value="TreeGrafter"/>
</dbReference>
<evidence type="ECO:0000256" key="7">
    <source>
        <dbReference type="HAMAP-Rule" id="MF_01008"/>
    </source>
</evidence>
<dbReference type="PANTHER" id="PTHR34701">
    <property type="entry name" value="TRANSCRIPTIONAL REGULATOR MRAZ"/>
    <property type="match status" value="1"/>
</dbReference>
<dbReference type="AlphaFoldDB" id="G4SWP2"/>
<comment type="subcellular location">
    <subcellularLocation>
        <location evidence="7">Cytoplasm</location>
        <location evidence="7">Nucleoid</location>
    </subcellularLocation>
</comment>
<dbReference type="Gene3D" id="3.40.1550.20">
    <property type="entry name" value="Transcriptional regulator MraZ domain"/>
    <property type="match status" value="1"/>
</dbReference>
<dbReference type="KEGG" id="mah:MEALZ_3610"/>
<name>G4SWP2_META2</name>
<dbReference type="SUPFAM" id="SSF89447">
    <property type="entry name" value="AbrB/MazE/MraZ-like"/>
    <property type="match status" value="1"/>
</dbReference>
<dbReference type="PATRIC" id="fig|271065.3.peg.3725"/>
<dbReference type="CDD" id="cd16320">
    <property type="entry name" value="MraZ_N"/>
    <property type="match status" value="1"/>
</dbReference>
<sequence length="175" mass="20298">MNKSGVKWKKREFFGEPGLILLRGINPINLDAKGRFAIPTKYREELLESCDRQLIVTVAVDEHCVGENGCLWLYPLPEWEKVEQAILKKPTLNKMLTKLKRFLIGNATECEMDMQGRILLPEKLRTFASMDKKIMLVGQLNKFEIWNEEAWNAKEAEWMNSDDTEGLEELGSLYF</sequence>
<dbReference type="InterPro" id="IPR037914">
    <property type="entry name" value="SpoVT-AbrB_sf"/>
</dbReference>
<keyword evidence="5 7" id="KW-0238">DNA-binding</keyword>
<dbReference type="InterPro" id="IPR003444">
    <property type="entry name" value="MraZ"/>
</dbReference>
<evidence type="ECO:0000313" key="10">
    <source>
        <dbReference type="Proteomes" id="UP000008315"/>
    </source>
</evidence>
<evidence type="ECO:0000256" key="4">
    <source>
        <dbReference type="ARBA" id="ARBA00023015"/>
    </source>
</evidence>
<feature type="domain" description="SpoVT-AbrB" evidence="8">
    <location>
        <begin position="107"/>
        <end position="150"/>
    </location>
</feature>